<dbReference type="Gene3D" id="3.10.20.30">
    <property type="match status" value="1"/>
</dbReference>
<dbReference type="EC" id="1.3.99.16" evidence="7"/>
<dbReference type="SUPFAM" id="SSF47741">
    <property type="entry name" value="CO dehydrogenase ISP C-domain like"/>
    <property type="match status" value="1"/>
</dbReference>
<dbReference type="Pfam" id="PF00111">
    <property type="entry name" value="Fer2"/>
    <property type="match status" value="1"/>
</dbReference>
<keyword evidence="5" id="KW-0411">Iron-sulfur</keyword>
<dbReference type="InterPro" id="IPR001041">
    <property type="entry name" value="2Fe-2S_ferredoxin-type"/>
</dbReference>
<dbReference type="OrthoDB" id="9775084at2"/>
<keyword evidence="8" id="KW-1185">Reference proteome</keyword>
<dbReference type="InterPro" id="IPR006058">
    <property type="entry name" value="2Fe2S_fd_BS"/>
</dbReference>
<dbReference type="PROSITE" id="PS00197">
    <property type="entry name" value="2FE2S_FER_1"/>
    <property type="match status" value="1"/>
</dbReference>
<dbReference type="InterPro" id="IPR012675">
    <property type="entry name" value="Beta-grasp_dom_sf"/>
</dbReference>
<dbReference type="InterPro" id="IPR051452">
    <property type="entry name" value="Diverse_Oxidoreductases"/>
</dbReference>
<dbReference type="RefSeq" id="WP_071544884.1">
    <property type="nucleotide sequence ID" value="NZ_LKAQ01000004.1"/>
</dbReference>
<evidence type="ECO:0000256" key="5">
    <source>
        <dbReference type="ARBA" id="ARBA00023014"/>
    </source>
</evidence>
<dbReference type="Pfam" id="PF01799">
    <property type="entry name" value="Fer2_2"/>
    <property type="match status" value="1"/>
</dbReference>
<name>A0A1J5NC97_9BACT</name>
<dbReference type="Proteomes" id="UP000181901">
    <property type="component" value="Unassembled WGS sequence"/>
</dbReference>
<dbReference type="AlphaFoldDB" id="A0A1J5NC97"/>
<comment type="caution">
    <text evidence="7">The sequence shown here is derived from an EMBL/GenBank/DDBJ whole genome shotgun (WGS) entry which is preliminary data.</text>
</comment>
<gene>
    <name evidence="7" type="primary">iorA</name>
    <name evidence="7" type="ORF">BerOc1_01286</name>
</gene>
<dbReference type="InterPro" id="IPR036010">
    <property type="entry name" value="2Fe-2S_ferredoxin-like_sf"/>
</dbReference>
<dbReference type="SUPFAM" id="SSF54292">
    <property type="entry name" value="2Fe-2S ferredoxin-like"/>
    <property type="match status" value="1"/>
</dbReference>
<dbReference type="InterPro" id="IPR036884">
    <property type="entry name" value="2Fe-2S-bd_dom_sf"/>
</dbReference>
<feature type="domain" description="2Fe-2S ferredoxin-type" evidence="6">
    <location>
        <begin position="1"/>
        <end position="76"/>
    </location>
</feature>
<dbReference type="CDD" id="cd00207">
    <property type="entry name" value="fer2"/>
    <property type="match status" value="1"/>
</dbReference>
<protein>
    <submittedName>
        <fullName evidence="7">Isoquinoline 1-oxidoreductase subunit alpha</fullName>
        <ecNumber evidence="7">1.3.99.16</ecNumber>
    </submittedName>
</protein>
<evidence type="ECO:0000313" key="8">
    <source>
        <dbReference type="Proteomes" id="UP000181901"/>
    </source>
</evidence>
<dbReference type="EMBL" id="LKAQ01000004">
    <property type="protein sequence ID" value="OIQ49361.1"/>
    <property type="molecule type" value="Genomic_DNA"/>
</dbReference>
<dbReference type="GO" id="GO:0046872">
    <property type="term" value="F:metal ion binding"/>
    <property type="evidence" value="ECO:0007669"/>
    <property type="project" value="UniProtKB-KW"/>
</dbReference>
<organism evidence="7 8">
    <name type="scientific">Pseudodesulfovibrio hydrargyri</name>
    <dbReference type="NCBI Taxonomy" id="2125990"/>
    <lineage>
        <taxon>Bacteria</taxon>
        <taxon>Pseudomonadati</taxon>
        <taxon>Thermodesulfobacteriota</taxon>
        <taxon>Desulfovibrionia</taxon>
        <taxon>Desulfovibrionales</taxon>
        <taxon>Desulfovibrionaceae</taxon>
    </lineage>
</organism>
<dbReference type="GO" id="GO:0051537">
    <property type="term" value="F:2 iron, 2 sulfur cluster binding"/>
    <property type="evidence" value="ECO:0007669"/>
    <property type="project" value="UniProtKB-KW"/>
</dbReference>
<evidence type="ECO:0000259" key="6">
    <source>
        <dbReference type="PROSITE" id="PS51085"/>
    </source>
</evidence>
<dbReference type="InterPro" id="IPR002888">
    <property type="entry name" value="2Fe-2S-bd"/>
</dbReference>
<proteinExistence type="predicted"/>
<evidence type="ECO:0000256" key="3">
    <source>
        <dbReference type="ARBA" id="ARBA00023002"/>
    </source>
</evidence>
<sequence length="154" mass="16374">MIVINVNGKDHRVDVDPDTPLLWVLRDDIGVTSVKYGCGEGMCGVCTVLIDGAAERSCVTPVSSVGESKVVTIEGLPEDHPVKQAWIEHQVPQCGYCQPGMMLQAVDVLSGGKAMSDADLATAMDDFTCRCGTHPRVLPAMKQAAQTMKKGGKS</sequence>
<dbReference type="PROSITE" id="PS51085">
    <property type="entry name" value="2FE2S_FER_2"/>
    <property type="match status" value="1"/>
</dbReference>
<keyword evidence="1" id="KW-0001">2Fe-2S</keyword>
<evidence type="ECO:0000256" key="2">
    <source>
        <dbReference type="ARBA" id="ARBA00022723"/>
    </source>
</evidence>
<dbReference type="GO" id="GO:0047121">
    <property type="term" value="F:isoquinoline 1-oxidoreductase activity"/>
    <property type="evidence" value="ECO:0007669"/>
    <property type="project" value="UniProtKB-EC"/>
</dbReference>
<keyword evidence="4" id="KW-0408">Iron</keyword>
<dbReference type="PANTHER" id="PTHR44379">
    <property type="entry name" value="OXIDOREDUCTASE WITH IRON-SULFUR SUBUNIT"/>
    <property type="match status" value="1"/>
</dbReference>
<dbReference type="Gene3D" id="1.10.150.120">
    <property type="entry name" value="[2Fe-2S]-binding domain"/>
    <property type="match status" value="1"/>
</dbReference>
<accession>A0A1J5NC97</accession>
<reference evidence="7 8" key="1">
    <citation type="submission" date="2015-09" db="EMBL/GenBank/DDBJ databases">
        <title>Genome of Desulfovibrio dechloracetivorans BerOc1, a mercury methylating strain isolated from highly hydrocarbons and metals contaminated coastal sediments.</title>
        <authorList>
            <person name="Goni Urriza M."/>
            <person name="Gassie C."/>
            <person name="Bouchez O."/>
            <person name="Klopp C."/>
            <person name="Ranchou-Peyruse A."/>
            <person name="Remy G."/>
        </authorList>
    </citation>
    <scope>NUCLEOTIDE SEQUENCE [LARGE SCALE GENOMIC DNA]</scope>
    <source>
        <strain evidence="7 8">BerOc1</strain>
    </source>
</reference>
<keyword evidence="2" id="KW-0479">Metal-binding</keyword>
<keyword evidence="3 7" id="KW-0560">Oxidoreductase</keyword>
<dbReference type="PANTHER" id="PTHR44379:SF2">
    <property type="entry name" value="BLR6218 PROTEIN"/>
    <property type="match status" value="1"/>
</dbReference>
<evidence type="ECO:0000256" key="4">
    <source>
        <dbReference type="ARBA" id="ARBA00023004"/>
    </source>
</evidence>
<evidence type="ECO:0000256" key="1">
    <source>
        <dbReference type="ARBA" id="ARBA00022714"/>
    </source>
</evidence>
<evidence type="ECO:0000313" key="7">
    <source>
        <dbReference type="EMBL" id="OIQ49361.1"/>
    </source>
</evidence>